<evidence type="ECO:0000313" key="2">
    <source>
        <dbReference type="Proteomes" id="UP000279236"/>
    </source>
</evidence>
<sequence length="620" mass="67558">MFPPPSCEWVWADAFLTSLLQGTYGRRGRTNAAGSLTRTTSSAVRSPFSLALPHPSSRQFSGTLWSWLDTVDSSHPGLAGVKSRAATVLHDNIRLMSLEDKPLPMNKALDSIIDDAAVFTAISGTSTPAIPSLVLTSDIPAYAHQVTSAPYAFADEFTGPGPHALLSVPGLSVSTAPRVRNTQPNSLGPRGLVAMLEQSEEEPWKHLVLLARYLIPVKPVFVRGYSTHLVRYILDGAMTDMFKRSINDHDMDRILSGALKGEWEEIDNMIHRRPFYVQLQHQDRPPRCHSRQTRGLELFGPGILQLAPGHAQAVEDINVAVEAVICARVKDHGPPPDHDNFQWIDQSAKTSEMMSKARSDGNKLLVLGKGLAYSTERGRQADSILAYVAQVEQTGMAAIVPHCRPMFDRHSPQQARQWILYKPEGYNFTLAAQASNIHAYEAAVEHGHLNPTLDLAASPGALHWVPAVDILAAIPNTFFPAAFANKLQQLDTLATAGHILVLTNAKCPTWLKAFAAASRLLELGASTIAPQPNARDNTSLFKGPAIKSSTSWVQHACPGNQTVAKPAVKPEGKPAHTFHDLIPEVQQLVVHAYCIAKQSGTAQLGFTAHQLADCLQWDIT</sequence>
<protein>
    <submittedName>
        <fullName evidence="1">Uncharacterized protein</fullName>
    </submittedName>
</protein>
<accession>A0A427XDP5</accession>
<reference evidence="1 2" key="1">
    <citation type="submission" date="2018-11" db="EMBL/GenBank/DDBJ databases">
        <title>Genome sequence of Apiotrichum porosum DSM 27194.</title>
        <authorList>
            <person name="Aliyu H."/>
            <person name="Gorte O."/>
            <person name="Ochsenreither K."/>
        </authorList>
    </citation>
    <scope>NUCLEOTIDE SEQUENCE [LARGE SCALE GENOMIC DNA]</scope>
    <source>
        <strain evidence="1 2">DSM 27194</strain>
    </source>
</reference>
<dbReference type="RefSeq" id="XP_028472187.1">
    <property type="nucleotide sequence ID" value="XM_028619318.1"/>
</dbReference>
<proteinExistence type="predicted"/>
<gene>
    <name evidence="1" type="ORF">EHS24_003660</name>
</gene>
<dbReference type="AlphaFoldDB" id="A0A427XDP5"/>
<dbReference type="GeneID" id="39588203"/>
<evidence type="ECO:0000313" key="1">
    <source>
        <dbReference type="EMBL" id="RSH77040.1"/>
    </source>
</evidence>
<keyword evidence="2" id="KW-1185">Reference proteome</keyword>
<name>A0A427XDP5_9TREE</name>
<dbReference type="Proteomes" id="UP000279236">
    <property type="component" value="Unassembled WGS sequence"/>
</dbReference>
<dbReference type="EMBL" id="RSCE01000018">
    <property type="protein sequence ID" value="RSH77040.1"/>
    <property type="molecule type" value="Genomic_DNA"/>
</dbReference>
<comment type="caution">
    <text evidence="1">The sequence shown here is derived from an EMBL/GenBank/DDBJ whole genome shotgun (WGS) entry which is preliminary data.</text>
</comment>
<organism evidence="1 2">
    <name type="scientific">Apiotrichum porosum</name>
    <dbReference type="NCBI Taxonomy" id="105984"/>
    <lineage>
        <taxon>Eukaryota</taxon>
        <taxon>Fungi</taxon>
        <taxon>Dikarya</taxon>
        <taxon>Basidiomycota</taxon>
        <taxon>Agaricomycotina</taxon>
        <taxon>Tremellomycetes</taxon>
        <taxon>Trichosporonales</taxon>
        <taxon>Trichosporonaceae</taxon>
        <taxon>Apiotrichum</taxon>
    </lineage>
</organism>